<name>A0A4R6WYY3_9PROT</name>
<dbReference type="AlphaFoldDB" id="A0A4R6WYY3"/>
<protein>
    <submittedName>
        <fullName evidence="1">PAS domain-containing protein</fullName>
    </submittedName>
</protein>
<dbReference type="EMBL" id="SNYW01000002">
    <property type="protein sequence ID" value="TDQ85459.1"/>
    <property type="molecule type" value="Genomic_DNA"/>
</dbReference>
<keyword evidence="2" id="KW-1185">Reference proteome</keyword>
<gene>
    <name evidence="1" type="ORF">A8950_0245</name>
</gene>
<sequence>MTQYDLPGHPAADYPRTTTTDFLDRCAPLLRSFYEYWDGKRCGRHMPSRADLDPAEMKPWLAGIILVDVAEHPRRLTYRLVGTNSVDLRQRDVTGKAIEEGYFGESLAAVLENYRIVIEEGSLVYDWSATPSENGLPHRSETLLLPLSNDGRTVDKVIVYMETERF</sequence>
<dbReference type="InterPro" id="IPR009922">
    <property type="entry name" value="DUF1457"/>
</dbReference>
<proteinExistence type="predicted"/>
<dbReference type="Pfam" id="PF07310">
    <property type="entry name" value="PAS_5"/>
    <property type="match status" value="1"/>
</dbReference>
<dbReference type="Proteomes" id="UP000295783">
    <property type="component" value="Unassembled WGS sequence"/>
</dbReference>
<dbReference type="OrthoDB" id="7353449at2"/>
<comment type="caution">
    <text evidence="1">The sequence shown here is derived from an EMBL/GenBank/DDBJ whole genome shotgun (WGS) entry which is preliminary data.</text>
</comment>
<organism evidence="1 2">
    <name type="scientific">Dongia mobilis</name>
    <dbReference type="NCBI Taxonomy" id="578943"/>
    <lineage>
        <taxon>Bacteria</taxon>
        <taxon>Pseudomonadati</taxon>
        <taxon>Pseudomonadota</taxon>
        <taxon>Alphaproteobacteria</taxon>
        <taxon>Rhodospirillales</taxon>
        <taxon>Dongiaceae</taxon>
        <taxon>Dongia</taxon>
    </lineage>
</organism>
<accession>A0A4R6WYY3</accession>
<evidence type="ECO:0000313" key="2">
    <source>
        <dbReference type="Proteomes" id="UP000295783"/>
    </source>
</evidence>
<reference evidence="1 2" key="1">
    <citation type="submission" date="2019-03" db="EMBL/GenBank/DDBJ databases">
        <title>Genomic Encyclopedia of Type Strains, Phase III (KMG-III): the genomes of soil and plant-associated and newly described type strains.</title>
        <authorList>
            <person name="Whitman W."/>
        </authorList>
    </citation>
    <scope>NUCLEOTIDE SEQUENCE [LARGE SCALE GENOMIC DNA]</scope>
    <source>
        <strain evidence="1 2">CGMCC 1.7660</strain>
    </source>
</reference>
<dbReference type="RefSeq" id="WP_133611664.1">
    <property type="nucleotide sequence ID" value="NZ_SNYW01000002.1"/>
</dbReference>
<evidence type="ECO:0000313" key="1">
    <source>
        <dbReference type="EMBL" id="TDQ85459.1"/>
    </source>
</evidence>